<evidence type="ECO:0000313" key="4">
    <source>
        <dbReference type="Proteomes" id="UP000499080"/>
    </source>
</evidence>
<organism evidence="2 4">
    <name type="scientific">Araneus ventricosus</name>
    <name type="common">Orbweaver spider</name>
    <name type="synonym">Epeira ventricosa</name>
    <dbReference type="NCBI Taxonomy" id="182803"/>
    <lineage>
        <taxon>Eukaryota</taxon>
        <taxon>Metazoa</taxon>
        <taxon>Ecdysozoa</taxon>
        <taxon>Arthropoda</taxon>
        <taxon>Chelicerata</taxon>
        <taxon>Arachnida</taxon>
        <taxon>Araneae</taxon>
        <taxon>Araneomorphae</taxon>
        <taxon>Entelegynae</taxon>
        <taxon>Araneoidea</taxon>
        <taxon>Araneidae</taxon>
        <taxon>Araneus</taxon>
    </lineage>
</organism>
<dbReference type="EMBL" id="BGPR01107968">
    <property type="protein sequence ID" value="GBM81365.1"/>
    <property type="molecule type" value="Genomic_DNA"/>
</dbReference>
<protein>
    <submittedName>
        <fullName evidence="2">Uncharacterized protein</fullName>
    </submittedName>
</protein>
<dbReference type="Proteomes" id="UP000499080">
    <property type="component" value="Unassembled WGS sequence"/>
</dbReference>
<reference evidence="2 4" key="1">
    <citation type="journal article" date="2019" name="Sci. Rep.">
        <title>Orb-weaving spider Araneus ventricosus genome elucidates the spidroin gene catalogue.</title>
        <authorList>
            <person name="Kono N."/>
            <person name="Nakamura H."/>
            <person name="Ohtoshi R."/>
            <person name="Moran D.A.P."/>
            <person name="Shinohara A."/>
            <person name="Yoshida Y."/>
            <person name="Fujiwara M."/>
            <person name="Mori M."/>
            <person name="Tomita M."/>
            <person name="Arakawa K."/>
        </authorList>
    </citation>
    <scope>NUCLEOTIDE SEQUENCE [LARGE SCALE GENOMIC DNA]</scope>
</reference>
<keyword evidence="4" id="KW-1185">Reference proteome</keyword>
<gene>
    <name evidence="2" type="ORF">AVEN_144392_1</name>
    <name evidence="3" type="ORF">AVEN_151471_1</name>
    <name evidence="1" type="ORF">AVEN_231148_1</name>
</gene>
<feature type="non-terminal residue" evidence="2">
    <location>
        <position position="1"/>
    </location>
</feature>
<evidence type="ECO:0000313" key="2">
    <source>
        <dbReference type="EMBL" id="GBM81360.1"/>
    </source>
</evidence>
<dbReference type="EMBL" id="BGPR01107950">
    <property type="protein sequence ID" value="GBM81321.1"/>
    <property type="molecule type" value="Genomic_DNA"/>
</dbReference>
<accession>A0A4Y2IUL8</accession>
<dbReference type="AlphaFoldDB" id="A0A4Y2IUL8"/>
<comment type="caution">
    <text evidence="2">The sequence shown here is derived from an EMBL/GenBank/DDBJ whole genome shotgun (WGS) entry which is preliminary data.</text>
</comment>
<dbReference type="EMBL" id="BGPR01107967">
    <property type="protein sequence ID" value="GBM81360.1"/>
    <property type="molecule type" value="Genomic_DNA"/>
</dbReference>
<evidence type="ECO:0000313" key="1">
    <source>
        <dbReference type="EMBL" id="GBM81321.1"/>
    </source>
</evidence>
<evidence type="ECO:0000313" key="3">
    <source>
        <dbReference type="EMBL" id="GBM81365.1"/>
    </source>
</evidence>
<name>A0A4Y2IUL8_ARAVE</name>
<sequence length="158" mass="18681">EKFRQVIHGYSRVCFDTPYLRRFKVPDLFPPFLLLPHTGDFRIYFQHDLASSWGPNLGSGLVFQLPSQRGVQRPPDYSNLISNYSEFQHFKFSTPNSLGFHIDEWFVLPVIQKSWSGPAVNVPLKKDVWINPRIPKRFCNRIRSFFHLDTSINMWECY</sequence>
<proteinExistence type="predicted"/>